<keyword evidence="8" id="KW-1185">Reference proteome</keyword>
<keyword evidence="5" id="KW-0560">Oxidoreductase</keyword>
<evidence type="ECO:0000313" key="7">
    <source>
        <dbReference type="EMBL" id="KAK8848015.1"/>
    </source>
</evidence>
<evidence type="ECO:0000256" key="2">
    <source>
        <dbReference type="ARBA" id="ARBA00007118"/>
    </source>
</evidence>
<dbReference type="Proteomes" id="UP001470230">
    <property type="component" value="Unassembled WGS sequence"/>
</dbReference>
<organism evidence="7 8">
    <name type="scientific">Tritrichomonas musculus</name>
    <dbReference type="NCBI Taxonomy" id="1915356"/>
    <lineage>
        <taxon>Eukaryota</taxon>
        <taxon>Metamonada</taxon>
        <taxon>Parabasalia</taxon>
        <taxon>Tritrichomonadida</taxon>
        <taxon>Tritrichomonadidae</taxon>
        <taxon>Tritrichomonas</taxon>
    </lineage>
</organism>
<evidence type="ECO:0000256" key="3">
    <source>
        <dbReference type="ARBA" id="ARBA00022630"/>
    </source>
</evidence>
<evidence type="ECO:0000313" key="8">
    <source>
        <dbReference type="Proteomes" id="UP001470230"/>
    </source>
</evidence>
<proteinExistence type="inferred from homology"/>
<dbReference type="PANTHER" id="PTHR43673:SF2">
    <property type="entry name" value="NITROREDUCTASE"/>
    <property type="match status" value="1"/>
</dbReference>
<dbReference type="Pfam" id="PF00881">
    <property type="entry name" value="Nitroreductase"/>
    <property type="match status" value="1"/>
</dbReference>
<comment type="similarity">
    <text evidence="2">Belongs to the nitroreductase family.</text>
</comment>
<comment type="caution">
    <text evidence="7">The sequence shown here is derived from an EMBL/GenBank/DDBJ whole genome shotgun (WGS) entry which is preliminary data.</text>
</comment>
<dbReference type="InterPro" id="IPR029479">
    <property type="entry name" value="Nitroreductase"/>
</dbReference>
<dbReference type="InterPro" id="IPR000415">
    <property type="entry name" value="Nitroreductase-like"/>
</dbReference>
<evidence type="ECO:0000259" key="6">
    <source>
        <dbReference type="Pfam" id="PF00881"/>
    </source>
</evidence>
<keyword evidence="3" id="KW-0285">Flavoprotein</keyword>
<dbReference type="SUPFAM" id="SSF55469">
    <property type="entry name" value="FMN-dependent nitroreductase-like"/>
    <property type="match status" value="1"/>
</dbReference>
<name>A0ABR2HIG6_9EUKA</name>
<comment type="cofactor">
    <cofactor evidence="1">
        <name>FMN</name>
        <dbReference type="ChEBI" id="CHEBI:58210"/>
    </cofactor>
</comment>
<evidence type="ECO:0000256" key="5">
    <source>
        <dbReference type="ARBA" id="ARBA00023002"/>
    </source>
</evidence>
<sequence length="185" mass="20569">MDAYQALDGRRTVRQYEPDYSIPNDVLEKIVKVVLKSPTGCDIQDIDLVVVTKKDLLEKIQKVTLSTWPENFQNDFNSRKRKLGVNNVITCDAPCVIFLVQNERADPTFTSIDAGIVSMAIMIAARNFGLESMCLGSLLWGDKSKTEDLIGIKKNTLAMAVAIGKPRPEHKEGPKNVVAKATYIK</sequence>
<feature type="domain" description="Nitroreductase" evidence="6">
    <location>
        <begin position="8"/>
        <end position="165"/>
    </location>
</feature>
<keyword evidence="4" id="KW-0288">FMN</keyword>
<evidence type="ECO:0000256" key="1">
    <source>
        <dbReference type="ARBA" id="ARBA00001917"/>
    </source>
</evidence>
<gene>
    <name evidence="7" type="ORF">M9Y10_019068</name>
</gene>
<dbReference type="EMBL" id="JAPFFF010000027">
    <property type="protein sequence ID" value="KAK8848015.1"/>
    <property type="molecule type" value="Genomic_DNA"/>
</dbReference>
<evidence type="ECO:0000256" key="4">
    <source>
        <dbReference type="ARBA" id="ARBA00022643"/>
    </source>
</evidence>
<protein>
    <recommendedName>
        <fullName evidence="6">Nitroreductase domain-containing protein</fullName>
    </recommendedName>
</protein>
<accession>A0ABR2HIG6</accession>
<dbReference type="Gene3D" id="3.40.109.10">
    <property type="entry name" value="NADH Oxidase"/>
    <property type="match status" value="2"/>
</dbReference>
<reference evidence="7 8" key="1">
    <citation type="submission" date="2024-04" db="EMBL/GenBank/DDBJ databases">
        <title>Tritrichomonas musculus Genome.</title>
        <authorList>
            <person name="Alves-Ferreira E."/>
            <person name="Grigg M."/>
            <person name="Lorenzi H."/>
            <person name="Galac M."/>
        </authorList>
    </citation>
    <scope>NUCLEOTIDE SEQUENCE [LARGE SCALE GENOMIC DNA]</scope>
    <source>
        <strain evidence="7 8">EAF2021</strain>
    </source>
</reference>
<dbReference type="PANTHER" id="PTHR43673">
    <property type="entry name" value="NAD(P)H NITROREDUCTASE YDGI-RELATED"/>
    <property type="match status" value="1"/>
</dbReference>